<sequence length="239" mass="26433">MTVSVSSRVFQSLLVGLWFLFLEVSAGTNEAGLAFLAANKEKDGVVTLPSGLQYKVLQKGRGPAHPTIDSPCSCHYEGKLIDGTVFDSSYERGQPTTFAPNQVIKGWTEAMQLMVAGDKWELYIPSELGYGDRGSPPKIQGGDVLIFQMEMLAIQGDTVPALSCSVTDPKKDCTDREQTYIDKVKKWTVTEANKPAKELKRIQAILATPMTEELRDWAKRRAHILSQFTEGDTKTTEEL</sequence>
<dbReference type="GO" id="GO:0005783">
    <property type="term" value="C:endoplasmic reticulum"/>
    <property type="evidence" value="ECO:0007669"/>
    <property type="project" value="TreeGrafter"/>
</dbReference>
<keyword evidence="4 8" id="KW-0732">Signal</keyword>
<dbReference type="Pfam" id="PF01346">
    <property type="entry name" value="FKBP_N"/>
    <property type="match status" value="1"/>
</dbReference>
<dbReference type="GO" id="GO:0003755">
    <property type="term" value="F:peptidyl-prolyl cis-trans isomerase activity"/>
    <property type="evidence" value="ECO:0007669"/>
    <property type="project" value="UniProtKB-KW"/>
</dbReference>
<keyword evidence="5 7" id="KW-0697">Rotamase</keyword>
<evidence type="ECO:0000256" key="7">
    <source>
        <dbReference type="PROSITE-ProRule" id="PRU00277"/>
    </source>
</evidence>
<feature type="chain" id="PRO_5039897481" description="peptidylprolyl isomerase" evidence="8">
    <location>
        <begin position="27"/>
        <end position="239"/>
    </location>
</feature>
<evidence type="ECO:0000256" key="2">
    <source>
        <dbReference type="ARBA" id="ARBA00006577"/>
    </source>
</evidence>
<comment type="catalytic activity">
    <reaction evidence="1 7">
        <text>[protein]-peptidylproline (omega=180) = [protein]-peptidylproline (omega=0)</text>
        <dbReference type="Rhea" id="RHEA:16237"/>
        <dbReference type="Rhea" id="RHEA-COMP:10747"/>
        <dbReference type="Rhea" id="RHEA-COMP:10748"/>
        <dbReference type="ChEBI" id="CHEBI:83833"/>
        <dbReference type="ChEBI" id="CHEBI:83834"/>
        <dbReference type="EC" id="5.2.1.8"/>
    </reaction>
</comment>
<dbReference type="InterPro" id="IPR044609">
    <property type="entry name" value="FKBP2/11"/>
</dbReference>
<keyword evidence="6 7" id="KW-0413">Isomerase</keyword>
<evidence type="ECO:0000259" key="9">
    <source>
        <dbReference type="PROSITE" id="PS50059"/>
    </source>
</evidence>
<dbReference type="GO" id="GO:0006457">
    <property type="term" value="P:protein folding"/>
    <property type="evidence" value="ECO:0007669"/>
    <property type="project" value="InterPro"/>
</dbReference>
<feature type="domain" description="PPIase FKBP-type" evidence="9">
    <location>
        <begin position="69"/>
        <end position="155"/>
    </location>
</feature>
<gene>
    <name evidence="10" type="ORF">IV203_003918</name>
</gene>
<organism evidence="10 11">
    <name type="scientific">Nitzschia inconspicua</name>
    <dbReference type="NCBI Taxonomy" id="303405"/>
    <lineage>
        <taxon>Eukaryota</taxon>
        <taxon>Sar</taxon>
        <taxon>Stramenopiles</taxon>
        <taxon>Ochrophyta</taxon>
        <taxon>Bacillariophyta</taxon>
        <taxon>Bacillariophyceae</taxon>
        <taxon>Bacillariophycidae</taxon>
        <taxon>Bacillariales</taxon>
        <taxon>Bacillariaceae</taxon>
        <taxon>Nitzschia</taxon>
    </lineage>
</organism>
<dbReference type="PANTHER" id="PTHR45779">
    <property type="entry name" value="PEPTIDYLPROLYL ISOMERASE"/>
    <property type="match status" value="1"/>
</dbReference>
<accession>A0A9K3L395</accession>
<evidence type="ECO:0000256" key="5">
    <source>
        <dbReference type="ARBA" id="ARBA00023110"/>
    </source>
</evidence>
<dbReference type="PANTHER" id="PTHR45779:SF6">
    <property type="entry name" value="PEPTIDYL-PROLYL CIS-TRANS ISOMERASE FKBP15-1"/>
    <property type="match status" value="1"/>
</dbReference>
<dbReference type="Proteomes" id="UP000693970">
    <property type="component" value="Unassembled WGS sequence"/>
</dbReference>
<dbReference type="AlphaFoldDB" id="A0A9K3L395"/>
<evidence type="ECO:0000313" key="11">
    <source>
        <dbReference type="Proteomes" id="UP000693970"/>
    </source>
</evidence>
<comment type="caution">
    <text evidence="10">The sequence shown here is derived from an EMBL/GenBank/DDBJ whole genome shotgun (WGS) entry which is preliminary data.</text>
</comment>
<dbReference type="InterPro" id="IPR001179">
    <property type="entry name" value="PPIase_FKBP_dom"/>
</dbReference>
<evidence type="ECO:0000256" key="1">
    <source>
        <dbReference type="ARBA" id="ARBA00000971"/>
    </source>
</evidence>
<evidence type="ECO:0000256" key="3">
    <source>
        <dbReference type="ARBA" id="ARBA00013194"/>
    </source>
</evidence>
<evidence type="ECO:0000256" key="4">
    <source>
        <dbReference type="ARBA" id="ARBA00022729"/>
    </source>
</evidence>
<dbReference type="PROSITE" id="PS50059">
    <property type="entry name" value="FKBP_PPIASE"/>
    <property type="match status" value="1"/>
</dbReference>
<reference evidence="10" key="1">
    <citation type="journal article" date="2021" name="Sci. Rep.">
        <title>Diploid genomic architecture of Nitzschia inconspicua, an elite biomass production diatom.</title>
        <authorList>
            <person name="Oliver A."/>
            <person name="Podell S."/>
            <person name="Pinowska A."/>
            <person name="Traller J.C."/>
            <person name="Smith S.R."/>
            <person name="McClure R."/>
            <person name="Beliaev A."/>
            <person name="Bohutskyi P."/>
            <person name="Hill E.A."/>
            <person name="Rabines A."/>
            <person name="Zheng H."/>
            <person name="Allen L.Z."/>
            <person name="Kuo A."/>
            <person name="Grigoriev I.V."/>
            <person name="Allen A.E."/>
            <person name="Hazlebeck D."/>
            <person name="Allen E.E."/>
        </authorList>
    </citation>
    <scope>NUCLEOTIDE SEQUENCE</scope>
    <source>
        <strain evidence="10">Hildebrandi</strain>
    </source>
</reference>
<reference evidence="10" key="2">
    <citation type="submission" date="2021-04" db="EMBL/GenBank/DDBJ databases">
        <authorList>
            <person name="Podell S."/>
        </authorList>
    </citation>
    <scope>NUCLEOTIDE SEQUENCE</scope>
    <source>
        <strain evidence="10">Hildebrandi</strain>
    </source>
</reference>
<dbReference type="Pfam" id="PF00254">
    <property type="entry name" value="FKBP_C"/>
    <property type="match status" value="1"/>
</dbReference>
<feature type="signal peptide" evidence="8">
    <location>
        <begin position="1"/>
        <end position="26"/>
    </location>
</feature>
<dbReference type="EMBL" id="JAGRRH010000016">
    <property type="protein sequence ID" value="KAG7354562.1"/>
    <property type="molecule type" value="Genomic_DNA"/>
</dbReference>
<dbReference type="OrthoDB" id="1902587at2759"/>
<dbReference type="EC" id="5.2.1.8" evidence="3 7"/>
<protein>
    <recommendedName>
        <fullName evidence="3 7">peptidylprolyl isomerase</fullName>
        <ecNumber evidence="3 7">5.2.1.8</ecNumber>
    </recommendedName>
</protein>
<comment type="similarity">
    <text evidence="2">Belongs to the FKBP-type PPIase family.</text>
</comment>
<keyword evidence="11" id="KW-1185">Reference proteome</keyword>
<evidence type="ECO:0000313" key="10">
    <source>
        <dbReference type="EMBL" id="KAG7354562.1"/>
    </source>
</evidence>
<name>A0A9K3L395_9STRA</name>
<evidence type="ECO:0000256" key="6">
    <source>
        <dbReference type="ARBA" id="ARBA00023235"/>
    </source>
</evidence>
<evidence type="ECO:0000256" key="8">
    <source>
        <dbReference type="SAM" id="SignalP"/>
    </source>
</evidence>
<proteinExistence type="inferred from homology"/>
<dbReference type="InterPro" id="IPR000774">
    <property type="entry name" value="PPIase_FKBP_N"/>
</dbReference>
<dbReference type="FunFam" id="3.10.50.40:FF:000045">
    <property type="entry name" value="Peptidyl-prolyl cis-trans isomerase"/>
    <property type="match status" value="1"/>
</dbReference>